<dbReference type="EMBL" id="FMJY01000005">
    <property type="protein sequence ID" value="SCO85293.1"/>
    <property type="molecule type" value="Genomic_DNA"/>
</dbReference>
<dbReference type="Proteomes" id="UP000219369">
    <property type="component" value="Unassembled WGS sequence"/>
</dbReference>
<sequence>MLMMHLDTGKGPAVLDLPGTVLLETGSLDGNEARCVLRSPVHVQRIDAALIGRIEVRGLAGTSNDIRAASCSTSSRSGLKYMRLTRVGLRRYMGECTVADGSNLGVEDHSFKVDGVTGSAPVD</sequence>
<evidence type="ECO:0000313" key="2">
    <source>
        <dbReference type="Proteomes" id="UP000219369"/>
    </source>
</evidence>
<gene>
    <name evidence="1" type="ORF">FRV6_09420</name>
</gene>
<accession>A0A2H3T998</accession>
<dbReference type="AlphaFoldDB" id="A0A2H3T998"/>
<evidence type="ECO:0000313" key="1">
    <source>
        <dbReference type="EMBL" id="SCO85293.1"/>
    </source>
</evidence>
<reference evidence="2" key="1">
    <citation type="submission" date="2016-09" db="EMBL/GenBank/DDBJ databases">
        <authorList>
            <person name="Guldener U."/>
        </authorList>
    </citation>
    <scope>NUCLEOTIDE SEQUENCE [LARGE SCALE GENOMIC DNA]</scope>
    <source>
        <strain evidence="2">V64-1</strain>
    </source>
</reference>
<protein>
    <submittedName>
        <fullName evidence="1">Uncharacterized protein</fullName>
    </submittedName>
</protein>
<proteinExistence type="predicted"/>
<name>A0A2H3T998_FUSOX</name>
<organism evidence="1 2">
    <name type="scientific">Fusarium oxysporum</name>
    <name type="common">Fusarium vascular wilt</name>
    <dbReference type="NCBI Taxonomy" id="5507"/>
    <lineage>
        <taxon>Eukaryota</taxon>
        <taxon>Fungi</taxon>
        <taxon>Dikarya</taxon>
        <taxon>Ascomycota</taxon>
        <taxon>Pezizomycotina</taxon>
        <taxon>Sordariomycetes</taxon>
        <taxon>Hypocreomycetidae</taxon>
        <taxon>Hypocreales</taxon>
        <taxon>Nectriaceae</taxon>
        <taxon>Fusarium</taxon>
        <taxon>Fusarium oxysporum species complex</taxon>
    </lineage>
</organism>